<evidence type="ECO:0000313" key="2">
    <source>
        <dbReference type="EMBL" id="ACU77365.1"/>
    </source>
</evidence>
<proteinExistence type="predicted"/>
<dbReference type="HOGENOM" id="CLU_062792_0_0_11"/>
<sequence length="333" mass="36761">MIIREFLYVDPHKVSSLLAQLNDGIDMEHRRTSRSERRTDTGFKGVLGHYQGSGEEQYVTKTLGDLVFPSLEEALESEGMIRDLSDELSDEQYWTPDRLQTLNPLGSIVRITARGCLFDARYIASVFSGFATTTKGVLGLTGTQVSSQVASSKPKQQPAKKASQQQPQRSSAQLEDQIDDFEMGDVNGDLLRSFIRVSRGIFTPGLHLNLMPTPDNSYVVGARLQEGRQYLDGDIEVLFSRYGIGEQEWTLVGSIGVYGAQNQSTQLEPFVDGATVSRGKFLRYINNSIGNMNATGFMDLPQSPGFSVVPFAVYRTIPRGKGQSVELPHPVAP</sequence>
<reference evidence="2 3" key="1">
    <citation type="journal article" date="2009" name="Stand. Genomic Sci.">
        <title>Complete genome sequence of Catenulispora acidiphila type strain (ID 139908).</title>
        <authorList>
            <person name="Copeland A."/>
            <person name="Lapidus A."/>
            <person name="Glavina Del Rio T."/>
            <person name="Nolan M."/>
            <person name="Lucas S."/>
            <person name="Chen F."/>
            <person name="Tice H."/>
            <person name="Cheng J.F."/>
            <person name="Bruce D."/>
            <person name="Goodwin L."/>
            <person name="Pitluck S."/>
            <person name="Mikhailova N."/>
            <person name="Pati A."/>
            <person name="Ivanova N."/>
            <person name="Mavromatis K."/>
            <person name="Chen A."/>
            <person name="Palaniappan K."/>
            <person name="Chain P."/>
            <person name="Land M."/>
            <person name="Hauser L."/>
            <person name="Chang Y.J."/>
            <person name="Jeffries C.D."/>
            <person name="Chertkov O."/>
            <person name="Brettin T."/>
            <person name="Detter J.C."/>
            <person name="Han C."/>
            <person name="Ali Z."/>
            <person name="Tindall B.J."/>
            <person name="Goker M."/>
            <person name="Bristow J."/>
            <person name="Eisen J.A."/>
            <person name="Markowitz V."/>
            <person name="Hugenholtz P."/>
            <person name="Kyrpides N.C."/>
            <person name="Klenk H.P."/>
        </authorList>
    </citation>
    <scope>NUCLEOTIDE SEQUENCE [LARGE SCALE GENOMIC DNA]</scope>
    <source>
        <strain evidence="3">DSM 44928 / JCM 14897 / NBRC 102108 / NRRL B-24433 / ID139908</strain>
    </source>
</reference>
<feature type="compositionally biased region" description="Low complexity" evidence="1">
    <location>
        <begin position="150"/>
        <end position="173"/>
    </location>
</feature>
<evidence type="ECO:0000256" key="1">
    <source>
        <dbReference type="SAM" id="MobiDB-lite"/>
    </source>
</evidence>
<evidence type="ECO:0000313" key="3">
    <source>
        <dbReference type="Proteomes" id="UP000000851"/>
    </source>
</evidence>
<dbReference type="Proteomes" id="UP000000851">
    <property type="component" value="Chromosome"/>
</dbReference>
<dbReference type="OrthoDB" id="3631775at2"/>
<gene>
    <name evidence="2" type="ordered locus">Caci_8545</name>
</gene>
<accession>C7PYP3</accession>
<dbReference type="InParanoid" id="C7PYP3"/>
<protein>
    <submittedName>
        <fullName evidence="2">Uncharacterized protein</fullName>
    </submittedName>
</protein>
<dbReference type="AlphaFoldDB" id="C7PYP3"/>
<feature type="region of interest" description="Disordered" evidence="1">
    <location>
        <begin position="149"/>
        <end position="178"/>
    </location>
</feature>
<dbReference type="eggNOG" id="ENOG502ZFUX">
    <property type="taxonomic scope" value="Bacteria"/>
</dbReference>
<keyword evidence="3" id="KW-1185">Reference proteome</keyword>
<dbReference type="InterPro" id="IPR045633">
    <property type="entry name" value="DUF6414"/>
</dbReference>
<dbReference type="RefSeq" id="WP_015797090.1">
    <property type="nucleotide sequence ID" value="NC_013131.1"/>
</dbReference>
<dbReference type="EMBL" id="CP001700">
    <property type="protein sequence ID" value="ACU77365.1"/>
    <property type="molecule type" value="Genomic_DNA"/>
</dbReference>
<dbReference type="Pfam" id="PF19952">
    <property type="entry name" value="DUF6414"/>
    <property type="match status" value="1"/>
</dbReference>
<dbReference type="KEGG" id="cai:Caci_8545"/>
<organism evidence="2 3">
    <name type="scientific">Catenulispora acidiphila (strain DSM 44928 / JCM 14897 / NBRC 102108 / NRRL B-24433 / ID139908)</name>
    <dbReference type="NCBI Taxonomy" id="479433"/>
    <lineage>
        <taxon>Bacteria</taxon>
        <taxon>Bacillati</taxon>
        <taxon>Actinomycetota</taxon>
        <taxon>Actinomycetes</taxon>
        <taxon>Catenulisporales</taxon>
        <taxon>Catenulisporaceae</taxon>
        <taxon>Catenulispora</taxon>
    </lineage>
</organism>
<name>C7PYP3_CATAD</name>